<accession>A0A9X2AKJ0</accession>
<dbReference type="EMBL" id="JAKQYM010000007">
    <property type="protein sequence ID" value="MCI2229573.1"/>
    <property type="molecule type" value="Genomic_DNA"/>
</dbReference>
<name>A0A9X2AKJ0_9FLAO</name>
<protein>
    <recommendedName>
        <fullName evidence="3">DUF1320 domain-containing protein</fullName>
    </recommendedName>
</protein>
<proteinExistence type="predicted"/>
<comment type="caution">
    <text evidence="1">The sequence shown here is derived from an EMBL/GenBank/DDBJ whole genome shotgun (WGS) entry which is preliminary data.</text>
</comment>
<dbReference type="AlphaFoldDB" id="A0A9X2AKJ0"/>
<organism evidence="1 2">
    <name type="scientific">Polaribacter marinus</name>
    <dbReference type="NCBI Taxonomy" id="2916838"/>
    <lineage>
        <taxon>Bacteria</taxon>
        <taxon>Pseudomonadati</taxon>
        <taxon>Bacteroidota</taxon>
        <taxon>Flavobacteriia</taxon>
        <taxon>Flavobacteriales</taxon>
        <taxon>Flavobacteriaceae</taxon>
    </lineage>
</organism>
<evidence type="ECO:0000313" key="2">
    <source>
        <dbReference type="Proteomes" id="UP001139369"/>
    </source>
</evidence>
<evidence type="ECO:0000313" key="1">
    <source>
        <dbReference type="EMBL" id="MCI2229573.1"/>
    </source>
</evidence>
<dbReference type="Proteomes" id="UP001139369">
    <property type="component" value="Unassembled WGS sequence"/>
</dbReference>
<sequence>MAYIFLTAADLQSQIIDQFLTERTAEPQTAILEALELQNIEIIKTKLKGRFDVDAIFEAEDAERHYLIIRILVKLVLYDFIRRNAARKVPTDYVKEWEWAMKTLEAIKAGKEVPDGLPLITVDGKEVARVTSGNNKNSDFYI</sequence>
<gene>
    <name evidence="1" type="ORF">MC378_10375</name>
</gene>
<dbReference type="RefSeq" id="WP_242178699.1">
    <property type="nucleotide sequence ID" value="NZ_JAKQYM010000007.1"/>
</dbReference>
<reference evidence="1" key="1">
    <citation type="submission" date="2022-02" db="EMBL/GenBank/DDBJ databases">
        <title>Polaribacter sp. MSW13, isolated from seawater.</title>
        <authorList>
            <person name="Kristyanto S."/>
            <person name="Jung J."/>
            <person name="Jeon C.O."/>
        </authorList>
    </citation>
    <scope>NUCLEOTIDE SEQUENCE</scope>
    <source>
        <strain evidence="1">MSW13</strain>
    </source>
</reference>
<evidence type="ECO:0008006" key="3">
    <source>
        <dbReference type="Google" id="ProtNLM"/>
    </source>
</evidence>
<keyword evidence="2" id="KW-1185">Reference proteome</keyword>